<dbReference type="AlphaFoldDB" id="A0AAD3CTX7"/>
<name>A0AAD3CTX7_9STRA</name>
<evidence type="ECO:0000313" key="4">
    <source>
        <dbReference type="Proteomes" id="UP001054902"/>
    </source>
</evidence>
<sequence length="432" mass="49347">MVQESFKDNAEIKLVPPMERLVKDWNKTEIPVEIKGMYIRHIADVDTIDQSFKIAIGYDMMWPATNEDINSWKANDVEFKPAFIPNFEFPNAKEETMERRALVNGNPFTIQEVDGKHFNFLRTLVYLTCVERLELHSFPFDIQEISVTLDMSFAPVEKAMFVPGRGAFPKPDENELATGVSESIMSSADFNVPLVTLNRQYCTVPDFDIERCVVQFKSACYGGEEYMGEDAFRWSQVTMRIQLKRKAAGYLYRIGLYNLLLAYASVCAFAMNPVDDLGDRIGFLITLILSSVAFQYIVAQYLPNVSYMTVLDQYTFLVFFLICVLMGVVSYIGSASMTEEKRIELDRVCLYTYLISLTILQVFFCIYGLIRRRIMMTHLQMGELELYKLNYNPAIDSVINVTKSGLLKESTKPMKFSDTSAFVSFAGSVEDS</sequence>
<keyword evidence="2" id="KW-0472">Membrane</keyword>
<dbReference type="InterPro" id="IPR038050">
    <property type="entry name" value="Neuro_actylchol_rec"/>
</dbReference>
<dbReference type="SUPFAM" id="SSF90112">
    <property type="entry name" value="Neurotransmitter-gated ion-channel transmembrane pore"/>
    <property type="match status" value="1"/>
</dbReference>
<dbReference type="Gene3D" id="1.20.58.390">
    <property type="entry name" value="Neurotransmitter-gated ion-channel transmembrane domain"/>
    <property type="match status" value="1"/>
</dbReference>
<dbReference type="Gene3D" id="2.70.170.10">
    <property type="entry name" value="Neurotransmitter-gated ion-channel ligand-binding domain"/>
    <property type="match status" value="1"/>
</dbReference>
<dbReference type="SUPFAM" id="SSF63712">
    <property type="entry name" value="Nicotinic receptor ligand binding domain-like"/>
    <property type="match status" value="1"/>
</dbReference>
<dbReference type="GO" id="GO:0004888">
    <property type="term" value="F:transmembrane signaling receptor activity"/>
    <property type="evidence" value="ECO:0007669"/>
    <property type="project" value="InterPro"/>
</dbReference>
<reference evidence="3 4" key="1">
    <citation type="journal article" date="2021" name="Sci. Rep.">
        <title>The genome of the diatom Chaetoceros tenuissimus carries an ancient integrated fragment of an extant virus.</title>
        <authorList>
            <person name="Hongo Y."/>
            <person name="Kimura K."/>
            <person name="Takaki Y."/>
            <person name="Yoshida Y."/>
            <person name="Baba S."/>
            <person name="Kobayashi G."/>
            <person name="Nagasaki K."/>
            <person name="Hano T."/>
            <person name="Tomaru Y."/>
        </authorList>
    </citation>
    <scope>NUCLEOTIDE SEQUENCE [LARGE SCALE GENOMIC DNA]</scope>
    <source>
        <strain evidence="3 4">NIES-3715</strain>
    </source>
</reference>
<keyword evidence="2" id="KW-0812">Transmembrane</keyword>
<keyword evidence="2" id="KW-1133">Transmembrane helix</keyword>
<organism evidence="3 4">
    <name type="scientific">Chaetoceros tenuissimus</name>
    <dbReference type="NCBI Taxonomy" id="426638"/>
    <lineage>
        <taxon>Eukaryota</taxon>
        <taxon>Sar</taxon>
        <taxon>Stramenopiles</taxon>
        <taxon>Ochrophyta</taxon>
        <taxon>Bacillariophyta</taxon>
        <taxon>Coscinodiscophyceae</taxon>
        <taxon>Chaetocerotophycidae</taxon>
        <taxon>Chaetocerotales</taxon>
        <taxon>Chaetocerotaceae</taxon>
        <taxon>Chaetoceros</taxon>
    </lineage>
</organism>
<protein>
    <recommendedName>
        <fullName evidence="5">Neurotransmitter-gated ion-channel ligand-binding domain-containing protein</fullName>
    </recommendedName>
</protein>
<dbReference type="InterPro" id="IPR006201">
    <property type="entry name" value="Neur_channel"/>
</dbReference>
<evidence type="ECO:0000313" key="3">
    <source>
        <dbReference type="EMBL" id="GFH51759.1"/>
    </source>
</evidence>
<feature type="transmembrane region" description="Helical" evidence="2">
    <location>
        <begin position="350"/>
        <end position="370"/>
    </location>
</feature>
<feature type="transmembrane region" description="Helical" evidence="2">
    <location>
        <begin position="250"/>
        <end position="271"/>
    </location>
</feature>
<dbReference type="InterPro" id="IPR036719">
    <property type="entry name" value="Neuro-gated_channel_TM_sf"/>
</dbReference>
<dbReference type="GO" id="GO:0016020">
    <property type="term" value="C:membrane"/>
    <property type="evidence" value="ECO:0007669"/>
    <property type="project" value="UniProtKB-SubCell"/>
</dbReference>
<keyword evidence="4" id="KW-1185">Reference proteome</keyword>
<proteinExistence type="predicted"/>
<dbReference type="GO" id="GO:0005230">
    <property type="term" value="F:extracellular ligand-gated monoatomic ion channel activity"/>
    <property type="evidence" value="ECO:0007669"/>
    <property type="project" value="InterPro"/>
</dbReference>
<evidence type="ECO:0000256" key="1">
    <source>
        <dbReference type="ARBA" id="ARBA00004141"/>
    </source>
</evidence>
<comment type="caution">
    <text evidence="3">The sequence shown here is derived from an EMBL/GenBank/DDBJ whole genome shotgun (WGS) entry which is preliminary data.</text>
</comment>
<dbReference type="Proteomes" id="UP001054902">
    <property type="component" value="Unassembled WGS sequence"/>
</dbReference>
<dbReference type="PANTHER" id="PTHR18945">
    <property type="entry name" value="NEUROTRANSMITTER GATED ION CHANNEL"/>
    <property type="match status" value="1"/>
</dbReference>
<feature type="transmembrane region" description="Helical" evidence="2">
    <location>
        <begin position="314"/>
        <end position="338"/>
    </location>
</feature>
<dbReference type="InterPro" id="IPR036734">
    <property type="entry name" value="Neur_chan_lig-bd_sf"/>
</dbReference>
<gene>
    <name evidence="3" type="ORF">CTEN210_08235</name>
</gene>
<accession>A0AAD3CTX7</accession>
<evidence type="ECO:0000256" key="2">
    <source>
        <dbReference type="SAM" id="Phobius"/>
    </source>
</evidence>
<evidence type="ECO:0008006" key="5">
    <source>
        <dbReference type="Google" id="ProtNLM"/>
    </source>
</evidence>
<dbReference type="EMBL" id="BLLK01000045">
    <property type="protein sequence ID" value="GFH51759.1"/>
    <property type="molecule type" value="Genomic_DNA"/>
</dbReference>
<comment type="subcellular location">
    <subcellularLocation>
        <location evidence="1">Membrane</location>
        <topology evidence="1">Multi-pass membrane protein</topology>
    </subcellularLocation>
</comment>
<feature type="transmembrane region" description="Helical" evidence="2">
    <location>
        <begin position="283"/>
        <end position="302"/>
    </location>
</feature>